<evidence type="ECO:0000313" key="3">
    <source>
        <dbReference type="Proteomes" id="UP000777002"/>
    </source>
</evidence>
<name>A0ABS2GQU9_9BURK</name>
<dbReference type="SUPFAM" id="SSF101386">
    <property type="entry name" value="all-alpha NTP pyrophosphatases"/>
    <property type="match status" value="1"/>
</dbReference>
<evidence type="ECO:0000313" key="2">
    <source>
        <dbReference type="EMBL" id="MBM6928148.1"/>
    </source>
</evidence>
<comment type="caution">
    <text evidence="2">The sequence shown here is derived from an EMBL/GenBank/DDBJ whole genome shotgun (WGS) entry which is preliminary data.</text>
</comment>
<dbReference type="Proteomes" id="UP000777002">
    <property type="component" value="Unassembled WGS sequence"/>
</dbReference>
<sequence length="103" mass="12617">MSEAKIQRIFKHYGEQSQLMKTQEELKELNEAIQKLVDLRKDDKRTSFYNTERDFLKDHIAEELADVRIMLDQIEFGLHIEKRCSDWREFKLNRQLKRMEDEK</sequence>
<reference evidence="2 3" key="1">
    <citation type="journal article" date="2021" name="Sci. Rep.">
        <title>The distribution of antibiotic resistance genes in chicken gut microbiota commensals.</title>
        <authorList>
            <person name="Juricova H."/>
            <person name="Matiasovicova J."/>
            <person name="Kubasova T."/>
            <person name="Cejkova D."/>
            <person name="Rychlik I."/>
        </authorList>
    </citation>
    <scope>NUCLEOTIDE SEQUENCE [LARGE SCALE GENOMIC DNA]</scope>
    <source>
        <strain evidence="2 3">An562</strain>
    </source>
</reference>
<keyword evidence="1" id="KW-0175">Coiled coil</keyword>
<accession>A0ABS2GQU9</accession>
<gene>
    <name evidence="2" type="ORF">H5985_02545</name>
</gene>
<protein>
    <submittedName>
        <fullName evidence="2">Uncharacterized protein</fullName>
    </submittedName>
</protein>
<proteinExistence type="predicted"/>
<dbReference type="RefSeq" id="WP_205049749.1">
    <property type="nucleotide sequence ID" value="NZ_JACJKX010000003.1"/>
</dbReference>
<dbReference type="EMBL" id="JACJKX010000003">
    <property type="protein sequence ID" value="MBM6928148.1"/>
    <property type="molecule type" value="Genomic_DNA"/>
</dbReference>
<evidence type="ECO:0000256" key="1">
    <source>
        <dbReference type="SAM" id="Coils"/>
    </source>
</evidence>
<dbReference type="Gene3D" id="1.10.287.1080">
    <property type="entry name" value="MazG-like"/>
    <property type="match status" value="1"/>
</dbReference>
<keyword evidence="3" id="KW-1185">Reference proteome</keyword>
<feature type="coiled-coil region" evidence="1">
    <location>
        <begin position="19"/>
        <end position="46"/>
    </location>
</feature>
<organism evidence="2 3">
    <name type="scientific">Parasutterella secunda</name>
    <dbReference type="NCBI Taxonomy" id="626947"/>
    <lineage>
        <taxon>Bacteria</taxon>
        <taxon>Pseudomonadati</taxon>
        <taxon>Pseudomonadota</taxon>
        <taxon>Betaproteobacteria</taxon>
        <taxon>Burkholderiales</taxon>
        <taxon>Sutterellaceae</taxon>
        <taxon>Parasutterella</taxon>
    </lineage>
</organism>